<feature type="domain" description="CBS" evidence="3">
    <location>
        <begin position="8"/>
        <end position="65"/>
    </location>
</feature>
<dbReference type="PANTHER" id="PTHR43080:SF2">
    <property type="entry name" value="CBS DOMAIN-CONTAINING PROTEIN"/>
    <property type="match status" value="1"/>
</dbReference>
<dbReference type="PANTHER" id="PTHR43080">
    <property type="entry name" value="CBS DOMAIN-CONTAINING PROTEIN CBSX3, MITOCHONDRIAL"/>
    <property type="match status" value="1"/>
</dbReference>
<dbReference type="SUPFAM" id="SSF54631">
    <property type="entry name" value="CBS-domain pair"/>
    <property type="match status" value="1"/>
</dbReference>
<dbReference type="PROSITE" id="PS51371">
    <property type="entry name" value="CBS"/>
    <property type="match status" value="2"/>
</dbReference>
<organism evidence="4 5">
    <name type="scientific">Bowmanella yangjiangensis</name>
    <dbReference type="NCBI Taxonomy" id="2811230"/>
    <lineage>
        <taxon>Bacteria</taxon>
        <taxon>Pseudomonadati</taxon>
        <taxon>Pseudomonadota</taxon>
        <taxon>Gammaproteobacteria</taxon>
        <taxon>Alteromonadales</taxon>
        <taxon>Alteromonadaceae</taxon>
        <taxon>Bowmanella</taxon>
    </lineage>
</organism>
<dbReference type="RefSeq" id="WP_206595580.1">
    <property type="nucleotide sequence ID" value="NZ_JAFKCS010000020.1"/>
</dbReference>
<protein>
    <submittedName>
        <fullName evidence="4">CBS domain-containing protein</fullName>
    </submittedName>
</protein>
<dbReference type="InterPro" id="IPR051257">
    <property type="entry name" value="Diverse_CBS-Domain"/>
</dbReference>
<name>A0ABS3CWY2_9ALTE</name>
<dbReference type="Gene3D" id="3.10.580.10">
    <property type="entry name" value="CBS-domain"/>
    <property type="match status" value="1"/>
</dbReference>
<dbReference type="SMART" id="SM00116">
    <property type="entry name" value="CBS"/>
    <property type="match status" value="2"/>
</dbReference>
<dbReference type="Pfam" id="PF00571">
    <property type="entry name" value="CBS"/>
    <property type="match status" value="2"/>
</dbReference>
<feature type="domain" description="CBS" evidence="3">
    <location>
        <begin position="68"/>
        <end position="121"/>
    </location>
</feature>
<proteinExistence type="predicted"/>
<sequence length="121" mass="13064">MRVGDLPLHAVIRYVKASDSLETARQQMLNAKISSLLVVDTSAAPVGLITSRDLLKVNGSGNIAVEQLTTQPLVTISEDAEIRQACRLMLDHQLHHLAVVGDDEVVGILSSLDIVAHYLSL</sequence>
<evidence type="ECO:0000313" key="4">
    <source>
        <dbReference type="EMBL" id="MBN7821613.1"/>
    </source>
</evidence>
<comment type="caution">
    <text evidence="4">The sequence shown here is derived from an EMBL/GenBank/DDBJ whole genome shotgun (WGS) entry which is preliminary data.</text>
</comment>
<dbReference type="InterPro" id="IPR000644">
    <property type="entry name" value="CBS_dom"/>
</dbReference>
<evidence type="ECO:0000313" key="5">
    <source>
        <dbReference type="Proteomes" id="UP000663992"/>
    </source>
</evidence>
<keyword evidence="1 2" id="KW-0129">CBS domain</keyword>
<dbReference type="EMBL" id="JAFKCS010000020">
    <property type="protein sequence ID" value="MBN7821613.1"/>
    <property type="molecule type" value="Genomic_DNA"/>
</dbReference>
<dbReference type="Proteomes" id="UP000663992">
    <property type="component" value="Unassembled WGS sequence"/>
</dbReference>
<dbReference type="InterPro" id="IPR046342">
    <property type="entry name" value="CBS_dom_sf"/>
</dbReference>
<accession>A0ABS3CWY2</accession>
<evidence type="ECO:0000256" key="2">
    <source>
        <dbReference type="PROSITE-ProRule" id="PRU00703"/>
    </source>
</evidence>
<reference evidence="4 5" key="1">
    <citation type="submission" date="2021-03" db="EMBL/GenBank/DDBJ databases">
        <title>novel species isolated from a fishpond in China.</title>
        <authorList>
            <person name="Lu H."/>
            <person name="Cai Z."/>
        </authorList>
    </citation>
    <scope>NUCLEOTIDE SEQUENCE [LARGE SCALE GENOMIC DNA]</scope>
    <source>
        <strain evidence="4 5">Y57</strain>
    </source>
</reference>
<evidence type="ECO:0000259" key="3">
    <source>
        <dbReference type="PROSITE" id="PS51371"/>
    </source>
</evidence>
<evidence type="ECO:0000256" key="1">
    <source>
        <dbReference type="ARBA" id="ARBA00023122"/>
    </source>
</evidence>
<gene>
    <name evidence="4" type="ORF">J0A65_17225</name>
</gene>
<keyword evidence="5" id="KW-1185">Reference proteome</keyword>